<dbReference type="InterPro" id="IPR011205">
    <property type="entry name" value="UCP015417_vWA"/>
</dbReference>
<keyword evidence="1" id="KW-0175">Coiled coil</keyword>
<proteinExistence type="predicted"/>
<dbReference type="Proteomes" id="UP000694864">
    <property type="component" value="Chromosome 18"/>
</dbReference>
<evidence type="ECO:0000313" key="5">
    <source>
        <dbReference type="RefSeq" id="XP_010481864.1"/>
    </source>
</evidence>
<evidence type="ECO:0000256" key="1">
    <source>
        <dbReference type="SAM" id="Coils"/>
    </source>
</evidence>
<feature type="domain" description="DUF2828" evidence="2">
    <location>
        <begin position="57"/>
        <end position="432"/>
    </location>
</feature>
<dbReference type="RefSeq" id="XP_010481864.1">
    <property type="nucleotide sequence ID" value="XM_010483562.2"/>
</dbReference>
<dbReference type="Pfam" id="PF25043">
    <property type="entry name" value="DUF7788"/>
    <property type="match status" value="1"/>
</dbReference>
<dbReference type="PANTHER" id="PTHR31373">
    <property type="entry name" value="OS06G0652100 PROTEIN"/>
    <property type="match status" value="1"/>
</dbReference>
<feature type="coiled-coil region" evidence="1">
    <location>
        <begin position="212"/>
        <end position="239"/>
    </location>
</feature>
<reference evidence="5" key="2">
    <citation type="submission" date="2025-08" db="UniProtKB">
        <authorList>
            <consortium name="RefSeq"/>
        </authorList>
    </citation>
    <scope>IDENTIFICATION</scope>
    <source>
        <tissue evidence="5">Leaf</tissue>
    </source>
</reference>
<sequence>MASWTPTLLGPPSVAGNTPLVKPLTTISPETSVSDDQTLISQTATLTLQEPPPMGLTENFSPTFLSSGNPFLDFFFHIVPDTRPDDLIQRLAISWSHDPLTTLKLVCNLRGVRGTGKSDREGFYTAAFWLYKNHPKTLALNLPALVDFGYFKDLPEILFRILEGQQIERGKSRVWRKKIQRKFKGKSEKRSELSGEMEDRILENAEEISGPVDKIKARALRKQREFEKAKKALERYNSDANYKLLFDRIADLFAGLLKSDLKCLSSNDLNKISLASKWCPSVDSSYDKTTLICEAIARRLFSRDEYEGIEEAHYAYRIRDRLRKEVLVPLHKALELPELSMSAKEWDLLKYNRVASVAMKNYKKLFAEHDGERFSKFLEDVKSGKKKIAAGALLPHEIINQLECNDESDVGSEVAELQWARMVDDLAKKGKMKSSLAVCDVSGSMSGTPMEVCVALGLLVSELNEEPWKGKVITFSENPQLHIIKGSSLMEKTEFVRQMDWGMNTDFQKVFDRILEVVVENKLTNDQMVKRLFVFSDMEFDDAMADRHSEVNYSLSVEERLKISKQQSKEKWETDYEVVQRKYKENGFQNVPEMVFWNLRDSSATPVVANQKGVAMVSGFSKNLLTLFLEEGGIVNPEDVMWLAIKGEEYKKLTVYD</sequence>
<reference evidence="4" key="1">
    <citation type="journal article" date="2014" name="Nat. Commun.">
        <title>The emerging biofuel crop Camelina sativa retains a highly undifferentiated hexaploid genome structure.</title>
        <authorList>
            <person name="Kagale S."/>
            <person name="Koh C."/>
            <person name="Nixon J."/>
            <person name="Bollina V."/>
            <person name="Clarke W.E."/>
            <person name="Tuteja R."/>
            <person name="Spillane C."/>
            <person name="Robinson S.J."/>
            <person name="Links M.G."/>
            <person name="Clarke C."/>
            <person name="Higgins E.E."/>
            <person name="Huebert T."/>
            <person name="Sharpe A.G."/>
            <person name="Parkin I.A."/>
        </authorList>
    </citation>
    <scope>NUCLEOTIDE SEQUENCE [LARGE SCALE GENOMIC DNA]</scope>
    <source>
        <strain evidence="4">cv. DH55</strain>
    </source>
</reference>
<protein>
    <submittedName>
        <fullName evidence="5">Uncharacterized protein LOC104760610</fullName>
    </submittedName>
</protein>
<dbReference type="PANTHER" id="PTHR31373:SF27">
    <property type="entry name" value="TROVE DOMAIN-CONTAINING PROTEIN"/>
    <property type="match status" value="1"/>
</dbReference>
<feature type="domain" description="DUF7788" evidence="3">
    <location>
        <begin position="434"/>
        <end position="639"/>
    </location>
</feature>
<dbReference type="InterPro" id="IPR058580">
    <property type="entry name" value="DUF2828"/>
</dbReference>
<keyword evidence="4" id="KW-1185">Reference proteome</keyword>
<accession>A0ABM0X7H3</accession>
<gene>
    <name evidence="5" type="primary">LOC104760610</name>
</gene>
<evidence type="ECO:0000259" key="2">
    <source>
        <dbReference type="Pfam" id="PF11443"/>
    </source>
</evidence>
<dbReference type="Gene3D" id="3.40.50.410">
    <property type="entry name" value="von Willebrand factor, type A domain"/>
    <property type="match status" value="1"/>
</dbReference>
<dbReference type="Pfam" id="PF11443">
    <property type="entry name" value="DUF2828"/>
    <property type="match status" value="1"/>
</dbReference>
<dbReference type="GeneID" id="104760610"/>
<dbReference type="SUPFAM" id="SSF53300">
    <property type="entry name" value="vWA-like"/>
    <property type="match status" value="1"/>
</dbReference>
<dbReference type="PIRSF" id="PIRSF015417">
    <property type="entry name" value="T31B5_30_vWA"/>
    <property type="match status" value="1"/>
</dbReference>
<evidence type="ECO:0000313" key="4">
    <source>
        <dbReference type="Proteomes" id="UP000694864"/>
    </source>
</evidence>
<dbReference type="InterPro" id="IPR036465">
    <property type="entry name" value="vWFA_dom_sf"/>
</dbReference>
<dbReference type="InterPro" id="IPR056690">
    <property type="entry name" value="DUF7788"/>
</dbReference>
<evidence type="ECO:0000259" key="3">
    <source>
        <dbReference type="Pfam" id="PF25043"/>
    </source>
</evidence>
<name>A0ABM0X7H3_CAMSA</name>
<organism evidence="4 5">
    <name type="scientific">Camelina sativa</name>
    <name type="common">False flax</name>
    <name type="synonym">Myagrum sativum</name>
    <dbReference type="NCBI Taxonomy" id="90675"/>
    <lineage>
        <taxon>Eukaryota</taxon>
        <taxon>Viridiplantae</taxon>
        <taxon>Streptophyta</taxon>
        <taxon>Embryophyta</taxon>
        <taxon>Tracheophyta</taxon>
        <taxon>Spermatophyta</taxon>
        <taxon>Magnoliopsida</taxon>
        <taxon>eudicotyledons</taxon>
        <taxon>Gunneridae</taxon>
        <taxon>Pentapetalae</taxon>
        <taxon>rosids</taxon>
        <taxon>malvids</taxon>
        <taxon>Brassicales</taxon>
        <taxon>Brassicaceae</taxon>
        <taxon>Camelineae</taxon>
        <taxon>Camelina</taxon>
    </lineage>
</organism>